<dbReference type="PANTHER" id="PTHR12832">
    <property type="entry name" value="TESTIS-SPECIFIC PROTEIN PBS13 T-COMPLEX 11"/>
    <property type="match status" value="1"/>
</dbReference>
<evidence type="ECO:0000256" key="2">
    <source>
        <dbReference type="SAM" id="MobiDB-lite"/>
    </source>
</evidence>
<dbReference type="OMA" id="QIVMCAS"/>
<sequence length="580" mass="66849">MSNSNENDNNSSGSSKESTGIFFMETKNENSENEIELNSKREKNTNIHSNNEEQDGFNENDDQNGDNKRQRPTNSNTNNVPVLGISPPNFVSFEEIMKTANDMGRMALVNEIVLNKDFKLEKKDDENALEKAVRINMQKAFWDILSEQLNESPPNYRQAISLLCEIKETLLMFLMPQHTQLKNEINEILDIDLITQQADNGIFEFQRFAQYVLSVCSRLCCPARDEMIRKLTQTVELIPLLKGIFELLETMRIDFANFYIQHFRPHIQLASVEYEREKFKKLLQASQKYNIDVLEFTSIWLKRNYQTLDLSQETELKIIFNKILISSYIDLLRCVSSSFNCYKIEENLTDNENNKKEPIEDDYPESLLLIRAKIDAIREKVFKVTLISSIFVVTFAAIGEPLQSIQEFRLELKKQLNIIISSAVEKPLHLLYSKQCELKSIMDNAALQVNKSIEDALKKYHVGPNGEPKPFDGKKLESLKFQINELAMPTNRIRSVMERRILEFIERAISSSTAVPIQVPSGLSNFSTELAQMAGEFTRLVAYNRAVYSPYYTKIIAEVASPTHYISPNDLKEMEKALYN</sequence>
<feature type="compositionally biased region" description="Low complexity" evidence="2">
    <location>
        <begin position="1"/>
        <end position="18"/>
    </location>
</feature>
<evidence type="ECO:0000313" key="4">
    <source>
        <dbReference type="Proteomes" id="UP001142055"/>
    </source>
</evidence>
<feature type="compositionally biased region" description="Acidic residues" evidence="2">
    <location>
        <begin position="52"/>
        <end position="64"/>
    </location>
</feature>
<comment type="caution">
    <text evidence="3">The sequence shown here is derived from an EMBL/GenBank/DDBJ whole genome shotgun (WGS) entry which is preliminary data.</text>
</comment>
<keyword evidence="4" id="KW-1185">Reference proteome</keyword>
<dbReference type="InterPro" id="IPR008862">
    <property type="entry name" value="Tcp11"/>
</dbReference>
<name>A0A9Q0MC14_BLOTA</name>
<dbReference type="EMBL" id="JAPWDV010000001">
    <property type="protein sequence ID" value="KAJ6222802.1"/>
    <property type="molecule type" value="Genomic_DNA"/>
</dbReference>
<organism evidence="3 4">
    <name type="scientific">Blomia tropicalis</name>
    <name type="common">Mite</name>
    <dbReference type="NCBI Taxonomy" id="40697"/>
    <lineage>
        <taxon>Eukaryota</taxon>
        <taxon>Metazoa</taxon>
        <taxon>Ecdysozoa</taxon>
        <taxon>Arthropoda</taxon>
        <taxon>Chelicerata</taxon>
        <taxon>Arachnida</taxon>
        <taxon>Acari</taxon>
        <taxon>Acariformes</taxon>
        <taxon>Sarcoptiformes</taxon>
        <taxon>Astigmata</taxon>
        <taxon>Glycyphagoidea</taxon>
        <taxon>Echimyopodidae</taxon>
        <taxon>Blomia</taxon>
    </lineage>
</organism>
<gene>
    <name evidence="3" type="ORF">RDWZM_001347</name>
</gene>
<dbReference type="GO" id="GO:0007165">
    <property type="term" value="P:signal transduction"/>
    <property type="evidence" value="ECO:0007669"/>
    <property type="project" value="TreeGrafter"/>
</dbReference>
<reference evidence="3" key="1">
    <citation type="submission" date="2022-12" db="EMBL/GenBank/DDBJ databases">
        <title>Genome assemblies of Blomia tropicalis.</title>
        <authorList>
            <person name="Cui Y."/>
        </authorList>
    </citation>
    <scope>NUCLEOTIDE SEQUENCE</scope>
    <source>
        <tissue evidence="3">Adult mites</tissue>
    </source>
</reference>
<protein>
    <submittedName>
        <fullName evidence="3">Uncharacterized protein</fullName>
    </submittedName>
</protein>
<dbReference type="Pfam" id="PF05794">
    <property type="entry name" value="Tcp11"/>
    <property type="match status" value="1"/>
</dbReference>
<feature type="region of interest" description="Disordered" evidence="2">
    <location>
        <begin position="1"/>
        <end position="83"/>
    </location>
</feature>
<evidence type="ECO:0000256" key="1">
    <source>
        <dbReference type="ARBA" id="ARBA00010954"/>
    </source>
</evidence>
<evidence type="ECO:0000313" key="3">
    <source>
        <dbReference type="EMBL" id="KAJ6222802.1"/>
    </source>
</evidence>
<dbReference type="PANTHER" id="PTHR12832:SF11">
    <property type="entry name" value="LD23868P"/>
    <property type="match status" value="1"/>
</dbReference>
<dbReference type="AlphaFoldDB" id="A0A9Q0MC14"/>
<proteinExistence type="inferred from homology"/>
<accession>A0A9Q0MC14</accession>
<dbReference type="Proteomes" id="UP001142055">
    <property type="component" value="Chromosome 1"/>
</dbReference>
<comment type="similarity">
    <text evidence="1">Belongs to the TCP11 family.</text>
</comment>